<sequence>MERVLSIVQIMITVLVIALILIQNRGSGAGAIFGSGGGPVHTKRGAEKWMHYATIGLIVVFALIGVASLLIQN</sequence>
<evidence type="ECO:0000256" key="9">
    <source>
        <dbReference type="RuleBase" id="RU365087"/>
    </source>
</evidence>
<keyword evidence="6 9" id="KW-1133">Transmembrane helix</keyword>
<name>A0A2H0VGH9_9BACT</name>
<organism evidence="10 11">
    <name type="scientific">Candidatus Doudnabacteria bacterium CG10_big_fil_rev_8_21_14_0_10_41_10</name>
    <dbReference type="NCBI Taxonomy" id="1974551"/>
    <lineage>
        <taxon>Bacteria</taxon>
        <taxon>Candidatus Doudnaibacteriota</taxon>
    </lineage>
</organism>
<keyword evidence="7 9" id="KW-0811">Translocation</keyword>
<protein>
    <recommendedName>
        <fullName evidence="9">Protein-export membrane protein SecG</fullName>
    </recommendedName>
</protein>
<comment type="caution">
    <text evidence="9">Lacks conserved residue(s) required for the propagation of feature annotation.</text>
</comment>
<evidence type="ECO:0000256" key="1">
    <source>
        <dbReference type="ARBA" id="ARBA00004141"/>
    </source>
</evidence>
<keyword evidence="4 9" id="KW-0812">Transmembrane</keyword>
<evidence type="ECO:0000256" key="4">
    <source>
        <dbReference type="ARBA" id="ARBA00022692"/>
    </source>
</evidence>
<proteinExistence type="inferred from homology"/>
<dbReference type="EMBL" id="PFAJ01000019">
    <property type="protein sequence ID" value="PIR97410.1"/>
    <property type="molecule type" value="Genomic_DNA"/>
</dbReference>
<evidence type="ECO:0000256" key="2">
    <source>
        <dbReference type="ARBA" id="ARBA00008445"/>
    </source>
</evidence>
<evidence type="ECO:0000256" key="5">
    <source>
        <dbReference type="ARBA" id="ARBA00022927"/>
    </source>
</evidence>
<dbReference type="GO" id="GO:0005886">
    <property type="term" value="C:plasma membrane"/>
    <property type="evidence" value="ECO:0007669"/>
    <property type="project" value="UniProtKB-SubCell"/>
</dbReference>
<feature type="transmembrane region" description="Helical" evidence="9">
    <location>
        <begin position="49"/>
        <end position="71"/>
    </location>
</feature>
<evidence type="ECO:0000256" key="8">
    <source>
        <dbReference type="ARBA" id="ARBA00023136"/>
    </source>
</evidence>
<dbReference type="NCBIfam" id="TIGR00810">
    <property type="entry name" value="secG"/>
    <property type="match status" value="1"/>
</dbReference>
<reference evidence="11" key="1">
    <citation type="submission" date="2017-09" db="EMBL/GenBank/DDBJ databases">
        <title>Depth-based differentiation of microbial function through sediment-hosted aquifers and enrichment of novel symbionts in the deep terrestrial subsurface.</title>
        <authorList>
            <person name="Probst A.J."/>
            <person name="Ladd B."/>
            <person name="Jarett J.K."/>
            <person name="Geller-Mcgrath D.E."/>
            <person name="Sieber C.M.K."/>
            <person name="Emerson J.B."/>
            <person name="Anantharaman K."/>
            <person name="Thomas B.C."/>
            <person name="Malmstrom R."/>
            <person name="Stieglmeier M."/>
            <person name="Klingl A."/>
            <person name="Woyke T."/>
            <person name="Ryan C.M."/>
            <person name="Banfield J.F."/>
        </authorList>
    </citation>
    <scope>NUCLEOTIDE SEQUENCE [LARGE SCALE GENOMIC DNA]</scope>
</reference>
<dbReference type="Proteomes" id="UP000230557">
    <property type="component" value="Unassembled WGS sequence"/>
</dbReference>
<keyword evidence="3 9" id="KW-0813">Transport</keyword>
<comment type="similarity">
    <text evidence="2 9">Belongs to the SecG family.</text>
</comment>
<evidence type="ECO:0000256" key="3">
    <source>
        <dbReference type="ARBA" id="ARBA00022448"/>
    </source>
</evidence>
<dbReference type="GO" id="GO:0009306">
    <property type="term" value="P:protein secretion"/>
    <property type="evidence" value="ECO:0007669"/>
    <property type="project" value="UniProtKB-UniRule"/>
</dbReference>
<dbReference type="AlphaFoldDB" id="A0A2H0VGH9"/>
<evidence type="ECO:0000313" key="11">
    <source>
        <dbReference type="Proteomes" id="UP000230557"/>
    </source>
</evidence>
<keyword evidence="8 9" id="KW-0472">Membrane</keyword>
<comment type="function">
    <text evidence="9">Involved in protein export. Participates in an early event of protein translocation.</text>
</comment>
<dbReference type="InterPro" id="IPR004692">
    <property type="entry name" value="SecG"/>
</dbReference>
<keyword evidence="5 9" id="KW-0653">Protein transport</keyword>
<evidence type="ECO:0000256" key="6">
    <source>
        <dbReference type="ARBA" id="ARBA00022989"/>
    </source>
</evidence>
<evidence type="ECO:0000256" key="7">
    <source>
        <dbReference type="ARBA" id="ARBA00023010"/>
    </source>
</evidence>
<accession>A0A2H0VGH9</accession>
<dbReference type="Pfam" id="PF03840">
    <property type="entry name" value="SecG"/>
    <property type="match status" value="1"/>
</dbReference>
<evidence type="ECO:0000313" key="10">
    <source>
        <dbReference type="EMBL" id="PIR97410.1"/>
    </source>
</evidence>
<comment type="caution">
    <text evidence="10">The sequence shown here is derived from an EMBL/GenBank/DDBJ whole genome shotgun (WGS) entry which is preliminary data.</text>
</comment>
<dbReference type="GO" id="GO:0015450">
    <property type="term" value="F:protein-transporting ATPase activity"/>
    <property type="evidence" value="ECO:0007669"/>
    <property type="project" value="UniProtKB-UniRule"/>
</dbReference>
<keyword evidence="9" id="KW-1003">Cell membrane</keyword>
<comment type="subcellular location">
    <subcellularLocation>
        <location evidence="9">Cell membrane</location>
        <topology evidence="9">Multi-pass membrane protein</topology>
    </subcellularLocation>
    <subcellularLocation>
        <location evidence="1">Membrane</location>
        <topology evidence="1">Multi-pass membrane protein</topology>
    </subcellularLocation>
</comment>
<gene>
    <name evidence="10" type="primary">secG</name>
    <name evidence="10" type="ORF">COT91_01545</name>
</gene>